<evidence type="ECO:0000256" key="3">
    <source>
        <dbReference type="ARBA" id="ARBA00005046"/>
    </source>
</evidence>
<dbReference type="InterPro" id="IPR038987">
    <property type="entry name" value="MoeA-like"/>
</dbReference>
<evidence type="ECO:0000256" key="6">
    <source>
        <dbReference type="ARBA" id="ARBA00022679"/>
    </source>
</evidence>
<dbReference type="EC" id="2.10.1.1" evidence="11"/>
<comment type="catalytic activity">
    <reaction evidence="10">
        <text>adenylyl-molybdopterin + molybdate = Mo-molybdopterin + AMP + H(+)</text>
        <dbReference type="Rhea" id="RHEA:35047"/>
        <dbReference type="ChEBI" id="CHEBI:15378"/>
        <dbReference type="ChEBI" id="CHEBI:36264"/>
        <dbReference type="ChEBI" id="CHEBI:62727"/>
        <dbReference type="ChEBI" id="CHEBI:71302"/>
        <dbReference type="ChEBI" id="CHEBI:456215"/>
        <dbReference type="EC" id="2.10.1.1"/>
    </reaction>
</comment>
<evidence type="ECO:0000256" key="4">
    <source>
        <dbReference type="ARBA" id="ARBA00010763"/>
    </source>
</evidence>
<dbReference type="GO" id="GO:0005829">
    <property type="term" value="C:cytosol"/>
    <property type="evidence" value="ECO:0007669"/>
    <property type="project" value="TreeGrafter"/>
</dbReference>
<evidence type="ECO:0000256" key="1">
    <source>
        <dbReference type="ARBA" id="ARBA00001946"/>
    </source>
</evidence>
<dbReference type="InterPro" id="IPR036135">
    <property type="entry name" value="MoeA_linker/N_sf"/>
</dbReference>
<dbReference type="GO" id="GO:0061599">
    <property type="term" value="F:molybdopterin molybdotransferase activity"/>
    <property type="evidence" value="ECO:0007669"/>
    <property type="project" value="UniProtKB-UniRule"/>
</dbReference>
<evidence type="ECO:0000313" key="14">
    <source>
        <dbReference type="Proteomes" id="UP000230914"/>
    </source>
</evidence>
<evidence type="ECO:0000256" key="5">
    <source>
        <dbReference type="ARBA" id="ARBA00022505"/>
    </source>
</evidence>
<dbReference type="UniPathway" id="UPA00344"/>
<dbReference type="PANTHER" id="PTHR10192:SF5">
    <property type="entry name" value="GEPHYRIN"/>
    <property type="match status" value="1"/>
</dbReference>
<dbReference type="InterPro" id="IPR036688">
    <property type="entry name" value="MoeA_C_domain_IV_sf"/>
</dbReference>
<reference evidence="13 14" key="1">
    <citation type="submission" date="2017-10" db="EMBL/GenBank/DDBJ databases">
        <title>Novel microbial diversity and functional potential in the marine mammal oral microbiome.</title>
        <authorList>
            <person name="Dudek N.K."/>
            <person name="Sun C.L."/>
            <person name="Burstein D."/>
            <person name="Kantor R.S."/>
            <person name="Aliaga Goltsman D.S."/>
            <person name="Bik E.M."/>
            <person name="Thomas B.C."/>
            <person name="Banfield J.F."/>
            <person name="Relman D.A."/>
        </authorList>
    </citation>
    <scope>NUCLEOTIDE SEQUENCE [LARGE SCALE GENOMIC DNA]</scope>
    <source>
        <strain evidence="13">DOLJORAL78_61_10</strain>
    </source>
</reference>
<dbReference type="Pfam" id="PF03454">
    <property type="entry name" value="MoeA_C"/>
    <property type="match status" value="1"/>
</dbReference>
<organism evidence="13 14">
    <name type="scientific">Ilumatobacter coccineus</name>
    <dbReference type="NCBI Taxonomy" id="467094"/>
    <lineage>
        <taxon>Bacteria</taxon>
        <taxon>Bacillati</taxon>
        <taxon>Actinomycetota</taxon>
        <taxon>Acidimicrobiia</taxon>
        <taxon>Acidimicrobiales</taxon>
        <taxon>Ilumatobacteraceae</taxon>
        <taxon>Ilumatobacter</taxon>
    </lineage>
</organism>
<accession>A0A2G6K6R9</accession>
<dbReference type="InterPro" id="IPR001453">
    <property type="entry name" value="MoaB/Mog_dom"/>
</dbReference>
<feature type="domain" description="MoaB/Mog" evidence="12">
    <location>
        <begin position="196"/>
        <end position="333"/>
    </location>
</feature>
<dbReference type="Gene3D" id="3.90.105.10">
    <property type="entry name" value="Molybdopterin biosynthesis moea protein, domain 2"/>
    <property type="match status" value="1"/>
</dbReference>
<evidence type="ECO:0000256" key="9">
    <source>
        <dbReference type="ARBA" id="ARBA00023150"/>
    </source>
</evidence>
<dbReference type="GO" id="GO:0006777">
    <property type="term" value="P:Mo-molybdopterin cofactor biosynthetic process"/>
    <property type="evidence" value="ECO:0007669"/>
    <property type="project" value="UniProtKB-UniRule"/>
</dbReference>
<keyword evidence="7 11" id="KW-0479">Metal-binding</keyword>
<dbReference type="Gene3D" id="3.40.980.10">
    <property type="entry name" value="MoaB/Mog-like domain"/>
    <property type="match status" value="1"/>
</dbReference>
<dbReference type="EMBL" id="PDSL01000085">
    <property type="protein sequence ID" value="PIE31371.1"/>
    <property type="molecule type" value="Genomic_DNA"/>
</dbReference>
<dbReference type="Pfam" id="PF00994">
    <property type="entry name" value="MoCF_biosynth"/>
    <property type="match status" value="1"/>
</dbReference>
<dbReference type="FunFam" id="3.40.980.10:FF:000004">
    <property type="entry name" value="Molybdopterin molybdenumtransferase"/>
    <property type="match status" value="1"/>
</dbReference>
<dbReference type="FunFam" id="2.170.190.11:FF:000001">
    <property type="entry name" value="Molybdopterin molybdenumtransferase"/>
    <property type="match status" value="1"/>
</dbReference>
<protein>
    <recommendedName>
        <fullName evidence="11">Molybdopterin molybdenumtransferase</fullName>
        <ecNumber evidence="11">2.10.1.1</ecNumber>
    </recommendedName>
</protein>
<dbReference type="InterPro" id="IPR036425">
    <property type="entry name" value="MoaB/Mog-like_dom_sf"/>
</dbReference>
<dbReference type="InterPro" id="IPR005110">
    <property type="entry name" value="MoeA_linker/N"/>
</dbReference>
<dbReference type="SUPFAM" id="SSF63867">
    <property type="entry name" value="MoeA C-terminal domain-like"/>
    <property type="match status" value="1"/>
</dbReference>
<keyword evidence="9 11" id="KW-0501">Molybdenum cofactor biosynthesis</keyword>
<dbReference type="Pfam" id="PF03453">
    <property type="entry name" value="MoeA_N"/>
    <property type="match status" value="1"/>
</dbReference>
<dbReference type="SMART" id="SM00852">
    <property type="entry name" value="MoCF_biosynth"/>
    <property type="match status" value="1"/>
</dbReference>
<dbReference type="PANTHER" id="PTHR10192">
    <property type="entry name" value="MOLYBDOPTERIN BIOSYNTHESIS PROTEIN"/>
    <property type="match status" value="1"/>
</dbReference>
<proteinExistence type="inferred from homology"/>
<evidence type="ECO:0000256" key="2">
    <source>
        <dbReference type="ARBA" id="ARBA00002901"/>
    </source>
</evidence>
<dbReference type="SUPFAM" id="SSF53218">
    <property type="entry name" value="Molybdenum cofactor biosynthesis proteins"/>
    <property type="match status" value="1"/>
</dbReference>
<dbReference type="Gene3D" id="2.40.340.10">
    <property type="entry name" value="MoeA, C-terminal, domain IV"/>
    <property type="match status" value="1"/>
</dbReference>
<dbReference type="NCBIfam" id="TIGR00177">
    <property type="entry name" value="molyb_syn"/>
    <property type="match status" value="1"/>
</dbReference>
<evidence type="ECO:0000313" key="13">
    <source>
        <dbReference type="EMBL" id="PIE31371.1"/>
    </source>
</evidence>
<keyword evidence="6 11" id="KW-0808">Transferase</keyword>
<dbReference type="NCBIfam" id="NF045515">
    <property type="entry name" value="Glp_gephyrin"/>
    <property type="match status" value="1"/>
</dbReference>
<gene>
    <name evidence="13" type="ORF">CSA55_05915</name>
</gene>
<name>A0A2G6K6R9_9ACTN</name>
<comment type="caution">
    <text evidence="13">The sequence shown here is derived from an EMBL/GenBank/DDBJ whole genome shotgun (WGS) entry which is preliminary data.</text>
</comment>
<dbReference type="GO" id="GO:0046872">
    <property type="term" value="F:metal ion binding"/>
    <property type="evidence" value="ECO:0007669"/>
    <property type="project" value="UniProtKB-UniRule"/>
</dbReference>
<evidence type="ECO:0000256" key="7">
    <source>
        <dbReference type="ARBA" id="ARBA00022723"/>
    </source>
</evidence>
<dbReference type="Gene3D" id="2.170.190.11">
    <property type="entry name" value="Molybdopterin biosynthesis moea protein, domain 3"/>
    <property type="match status" value="1"/>
</dbReference>
<dbReference type="CDD" id="cd00887">
    <property type="entry name" value="MoeA"/>
    <property type="match status" value="1"/>
</dbReference>
<comment type="cofactor">
    <cofactor evidence="1 11">
        <name>Mg(2+)</name>
        <dbReference type="ChEBI" id="CHEBI:18420"/>
    </cofactor>
</comment>
<keyword evidence="5 11" id="KW-0500">Molybdenum</keyword>
<dbReference type="InterPro" id="IPR005111">
    <property type="entry name" value="MoeA_C_domain_IV"/>
</dbReference>
<keyword evidence="8 11" id="KW-0460">Magnesium</keyword>
<dbReference type="SUPFAM" id="SSF63882">
    <property type="entry name" value="MoeA N-terminal region -like"/>
    <property type="match status" value="1"/>
</dbReference>
<comment type="similarity">
    <text evidence="4 11">Belongs to the MoeA family.</text>
</comment>
<evidence type="ECO:0000256" key="11">
    <source>
        <dbReference type="RuleBase" id="RU365090"/>
    </source>
</evidence>
<evidence type="ECO:0000259" key="12">
    <source>
        <dbReference type="SMART" id="SM00852"/>
    </source>
</evidence>
<dbReference type="Proteomes" id="UP000230914">
    <property type="component" value="Unassembled WGS sequence"/>
</dbReference>
<sequence>MRSDQTSAPVCQMRAATVQGVIPLEDAQSFVLSQCPPRQPVTMASRDAGGLVLAADVTSVEVVPPFDNTAVDGYAVRSADLATVPVVLTVVDEIAAGSVSDHVLQPGEAIRIMTGAPVPAGADTMVMVEDTERVGDHQVSINVASEPGAAIRRAGEDVKVGDVVLSAGTVITPAVVGVLASINARQVEVFPRVRVAVLSTGDELVTDDRPLKPGEIRESNSQTLVGLLTEAGCDVGNLGVIADDEAELERLLTEAASDYDAIVTSGGVSMGDYDVVKAVLGRIADMNWMQVAIKPAKPFAFGTIAGVPVFGLPGNPVSSIVSFEMFTRPALRQMMGHRRLARPGVIAIADDGLTRKNGDGKTHLLRINTRWDDDGRCHVTSVRAQGSHQLAASALADGLAVVADEGGIPPGDEVFVLLFDSR</sequence>
<evidence type="ECO:0000256" key="8">
    <source>
        <dbReference type="ARBA" id="ARBA00022842"/>
    </source>
</evidence>
<evidence type="ECO:0000256" key="10">
    <source>
        <dbReference type="ARBA" id="ARBA00047317"/>
    </source>
</evidence>
<comment type="pathway">
    <text evidence="3 11">Cofactor biosynthesis; molybdopterin biosynthesis.</text>
</comment>
<dbReference type="AlphaFoldDB" id="A0A2G6K6R9"/>
<comment type="function">
    <text evidence="2 11">Catalyzes the insertion of molybdate into adenylated molybdopterin with the concomitant release of AMP.</text>
</comment>